<evidence type="ECO:0000313" key="2">
    <source>
        <dbReference type="Proteomes" id="UP000054317"/>
    </source>
</evidence>
<organism evidence="1 2">
    <name type="scientific">Trametes versicolor (strain FP-101664)</name>
    <name type="common">White-rot fungus</name>
    <name type="synonym">Coriolus versicolor</name>
    <dbReference type="NCBI Taxonomy" id="717944"/>
    <lineage>
        <taxon>Eukaryota</taxon>
        <taxon>Fungi</taxon>
        <taxon>Dikarya</taxon>
        <taxon>Basidiomycota</taxon>
        <taxon>Agaricomycotina</taxon>
        <taxon>Agaricomycetes</taxon>
        <taxon>Polyporales</taxon>
        <taxon>Polyporaceae</taxon>
        <taxon>Trametes</taxon>
    </lineage>
</organism>
<accession>R7S680</accession>
<name>R7S680_TRAVS</name>
<dbReference type="EMBL" id="JH711835">
    <property type="protein sequence ID" value="EIW51348.1"/>
    <property type="molecule type" value="Genomic_DNA"/>
</dbReference>
<dbReference type="KEGG" id="tvs:TRAVEDRAFT_54643"/>
<proteinExistence type="predicted"/>
<gene>
    <name evidence="1" type="ORF">TRAVEDRAFT_54643</name>
</gene>
<sequence>MDTSTRSSFGTYLHELRNYSAGTKQTRLEIECCSSRADGDLVSHSQPNLAA</sequence>
<reference evidence="2" key="1">
    <citation type="journal article" date="2012" name="Science">
        <title>The Paleozoic origin of enzymatic lignin decomposition reconstructed from 31 fungal genomes.</title>
        <authorList>
            <person name="Floudas D."/>
            <person name="Binder M."/>
            <person name="Riley R."/>
            <person name="Barry K."/>
            <person name="Blanchette R.A."/>
            <person name="Henrissat B."/>
            <person name="Martinez A.T."/>
            <person name="Otillar R."/>
            <person name="Spatafora J.W."/>
            <person name="Yadav J.S."/>
            <person name="Aerts A."/>
            <person name="Benoit I."/>
            <person name="Boyd A."/>
            <person name="Carlson A."/>
            <person name="Copeland A."/>
            <person name="Coutinho P.M."/>
            <person name="de Vries R.P."/>
            <person name="Ferreira P."/>
            <person name="Findley K."/>
            <person name="Foster B."/>
            <person name="Gaskell J."/>
            <person name="Glotzer D."/>
            <person name="Gorecki P."/>
            <person name="Heitman J."/>
            <person name="Hesse C."/>
            <person name="Hori C."/>
            <person name="Igarashi K."/>
            <person name="Jurgens J.A."/>
            <person name="Kallen N."/>
            <person name="Kersten P."/>
            <person name="Kohler A."/>
            <person name="Kuees U."/>
            <person name="Kumar T.K.A."/>
            <person name="Kuo A."/>
            <person name="LaButti K."/>
            <person name="Larrondo L.F."/>
            <person name="Lindquist E."/>
            <person name="Ling A."/>
            <person name="Lombard V."/>
            <person name="Lucas S."/>
            <person name="Lundell T."/>
            <person name="Martin R."/>
            <person name="McLaughlin D.J."/>
            <person name="Morgenstern I."/>
            <person name="Morin E."/>
            <person name="Murat C."/>
            <person name="Nagy L.G."/>
            <person name="Nolan M."/>
            <person name="Ohm R.A."/>
            <person name="Patyshakuliyeva A."/>
            <person name="Rokas A."/>
            <person name="Ruiz-Duenas F.J."/>
            <person name="Sabat G."/>
            <person name="Salamov A."/>
            <person name="Samejima M."/>
            <person name="Schmutz J."/>
            <person name="Slot J.C."/>
            <person name="St John F."/>
            <person name="Stenlid J."/>
            <person name="Sun H."/>
            <person name="Sun S."/>
            <person name="Syed K."/>
            <person name="Tsang A."/>
            <person name="Wiebenga A."/>
            <person name="Young D."/>
            <person name="Pisabarro A."/>
            <person name="Eastwood D.C."/>
            <person name="Martin F."/>
            <person name="Cullen D."/>
            <person name="Grigoriev I.V."/>
            <person name="Hibbett D.S."/>
        </authorList>
    </citation>
    <scope>NUCLEOTIDE SEQUENCE [LARGE SCALE GENOMIC DNA]</scope>
    <source>
        <strain evidence="2">FP-101664</strain>
    </source>
</reference>
<dbReference type="Proteomes" id="UP000054317">
    <property type="component" value="Unassembled WGS sequence"/>
</dbReference>
<dbReference type="AlphaFoldDB" id="R7S680"/>
<protein>
    <submittedName>
        <fullName evidence="1">Uncharacterized protein</fullName>
    </submittedName>
</protein>
<dbReference type="RefSeq" id="XP_008045768.1">
    <property type="nucleotide sequence ID" value="XM_008047577.1"/>
</dbReference>
<evidence type="ECO:0000313" key="1">
    <source>
        <dbReference type="EMBL" id="EIW51348.1"/>
    </source>
</evidence>
<dbReference type="GeneID" id="19417474"/>
<keyword evidence="2" id="KW-1185">Reference proteome</keyword>